<dbReference type="InterPro" id="IPR015500">
    <property type="entry name" value="Peptidase_S8_subtilisin-rel"/>
</dbReference>
<evidence type="ECO:0000256" key="8">
    <source>
        <dbReference type="ARBA" id="ARBA00023157"/>
    </source>
</evidence>
<sequence length="717" mass="78150">MALLLYAGLALWAVPAQAHSNYRDFHHDPAFYLNRDNFTTPQVYWGQQGAGAGELTDHLALEIDAEEGRARELASKPSGRQKRSLRNSALLGALAREPGVRWVDQQKSLIRVKRRAPFGLTYRTKAHTQRSLAEVLRRRQEERGRDESNLLPKERDFWVQEDEDVVDRSRVGARISMRLPGSFVRPYRGGYGGKRMSFGKRGYLRDVGDLDSQPDWAMGSEEGGAWTQTMNGLDDLAGTGLDFNDPRFKDQWYLHNTGQLGRAGYDLNVVGAWRRGYTGRGVVLSVLDDGIQAENADIADNYAKDISFSVVRDGQDPRDASPRLDPGFSNSHGTYCAAAIAAVSNNQVCGVGVAYDAKVGGVRLVDGSVTDIQEATALSRNVEAVGVFSASWGPTDDGTKAEGPGRGVEKKRVGRGGKGVIYVWASGNGGLEGDNCNLDGYVSSIFTLAVSALTDAGASVFYGEPCASTLAGVFVGGEHTLEAALEKRERHQQDIHLVVPELDGHCSSSFQGSSAAAPLMAGVVALVLQANPSLTWRDVQHLVVRTARPTREAATEAGWQTNGLGRQFHLMQGYGAVDAGKLVESALSWENVGPQKIRSIKMFDGYRPIPPNDWLNITGKLESTNSMVAVEHVVANITLSHKQRGMLRIYIVSPSGTASQVLTHRRRDKSTSGFTRWGFMSVHFWGENPEGRWAVAIKDDSGLKGSLRKVDFVVFGA</sequence>
<dbReference type="STRING" id="6689.A0A423UAB1"/>
<feature type="signal peptide" evidence="12">
    <location>
        <begin position="1"/>
        <end position="18"/>
    </location>
</feature>
<dbReference type="GO" id="GO:0005802">
    <property type="term" value="C:trans-Golgi network"/>
    <property type="evidence" value="ECO:0007669"/>
    <property type="project" value="TreeGrafter"/>
</dbReference>
<dbReference type="SUPFAM" id="SSF49785">
    <property type="entry name" value="Galactose-binding domain-like"/>
    <property type="match status" value="1"/>
</dbReference>
<evidence type="ECO:0000259" key="13">
    <source>
        <dbReference type="PROSITE" id="PS51829"/>
    </source>
</evidence>
<keyword evidence="4 12" id="KW-0732">Signal</keyword>
<feature type="active site" description="Charge relay system" evidence="10 11">
    <location>
        <position position="288"/>
    </location>
</feature>
<keyword evidence="2 11" id="KW-0645">Protease</keyword>
<evidence type="ECO:0000256" key="12">
    <source>
        <dbReference type="SAM" id="SignalP"/>
    </source>
</evidence>
<dbReference type="InterPro" id="IPR000209">
    <property type="entry name" value="Peptidase_S8/S53_dom"/>
</dbReference>
<evidence type="ECO:0000313" key="14">
    <source>
        <dbReference type="EMBL" id="ROT85600.1"/>
    </source>
</evidence>
<dbReference type="InterPro" id="IPR034182">
    <property type="entry name" value="Kexin/furin"/>
</dbReference>
<keyword evidence="6 11" id="KW-0720">Serine protease</keyword>
<dbReference type="OrthoDB" id="300641at2759"/>
<dbReference type="Gene3D" id="2.60.120.260">
    <property type="entry name" value="Galactose-binding domain-like"/>
    <property type="match status" value="1"/>
</dbReference>
<dbReference type="InterPro" id="IPR008979">
    <property type="entry name" value="Galactose-bd-like_sf"/>
</dbReference>
<keyword evidence="5 11" id="KW-0378">Hydrolase</keyword>
<dbReference type="InterPro" id="IPR002884">
    <property type="entry name" value="P_dom"/>
</dbReference>
<feature type="active site" description="Charge relay system" evidence="10 11">
    <location>
        <position position="332"/>
    </location>
</feature>
<proteinExistence type="inferred from homology"/>
<keyword evidence="7" id="KW-0865">Zymogen</keyword>
<keyword evidence="15" id="KW-1185">Reference proteome</keyword>
<feature type="active site" description="Charge relay system" evidence="10 11">
    <location>
        <position position="514"/>
    </location>
</feature>
<evidence type="ECO:0000313" key="15">
    <source>
        <dbReference type="Proteomes" id="UP000283509"/>
    </source>
</evidence>
<feature type="domain" description="P/Homo B" evidence="13">
    <location>
        <begin position="592"/>
        <end position="717"/>
    </location>
</feature>
<evidence type="ECO:0000256" key="7">
    <source>
        <dbReference type="ARBA" id="ARBA00023145"/>
    </source>
</evidence>
<keyword evidence="8" id="KW-1015">Disulfide bond</keyword>
<organism evidence="14 15">
    <name type="scientific">Penaeus vannamei</name>
    <name type="common">Whiteleg shrimp</name>
    <name type="synonym">Litopenaeus vannamei</name>
    <dbReference type="NCBI Taxonomy" id="6689"/>
    <lineage>
        <taxon>Eukaryota</taxon>
        <taxon>Metazoa</taxon>
        <taxon>Ecdysozoa</taxon>
        <taxon>Arthropoda</taxon>
        <taxon>Crustacea</taxon>
        <taxon>Multicrustacea</taxon>
        <taxon>Malacostraca</taxon>
        <taxon>Eumalacostraca</taxon>
        <taxon>Eucarida</taxon>
        <taxon>Decapoda</taxon>
        <taxon>Dendrobranchiata</taxon>
        <taxon>Penaeoidea</taxon>
        <taxon>Penaeidae</taxon>
        <taxon>Penaeus</taxon>
    </lineage>
</organism>
<evidence type="ECO:0000256" key="1">
    <source>
        <dbReference type="ARBA" id="ARBA00005325"/>
    </source>
</evidence>
<dbReference type="EMBL" id="QCYY01000237">
    <property type="protein sequence ID" value="ROT85600.1"/>
    <property type="molecule type" value="Genomic_DNA"/>
</dbReference>
<reference evidence="14 15" key="2">
    <citation type="submission" date="2019-01" db="EMBL/GenBank/DDBJ databases">
        <title>The decoding of complex shrimp genome reveals the adaptation for benthos swimmer, frequently molting mechanism and breeding impact on genome.</title>
        <authorList>
            <person name="Sun Y."/>
            <person name="Gao Y."/>
            <person name="Yu Y."/>
        </authorList>
    </citation>
    <scope>NUCLEOTIDE SEQUENCE [LARGE SCALE GENOMIC DNA]</scope>
    <source>
        <tissue evidence="14">Muscle</tissue>
    </source>
</reference>
<gene>
    <name evidence="14" type="ORF">C7M84_010759</name>
</gene>
<dbReference type="PRINTS" id="PR00723">
    <property type="entry name" value="SUBTILISIN"/>
</dbReference>
<dbReference type="InterPro" id="IPR036852">
    <property type="entry name" value="Peptidase_S8/S53_dom_sf"/>
</dbReference>
<comment type="similarity">
    <text evidence="1">Belongs to the peptidase S8 family. Furin subfamily.</text>
</comment>
<dbReference type="SUPFAM" id="SSF52743">
    <property type="entry name" value="Subtilisin-like"/>
    <property type="match status" value="1"/>
</dbReference>
<evidence type="ECO:0000256" key="5">
    <source>
        <dbReference type="ARBA" id="ARBA00022801"/>
    </source>
</evidence>
<dbReference type="PROSITE" id="PS51892">
    <property type="entry name" value="SUBTILASE"/>
    <property type="match status" value="1"/>
</dbReference>
<evidence type="ECO:0000256" key="3">
    <source>
        <dbReference type="ARBA" id="ARBA00022685"/>
    </source>
</evidence>
<name>A0A423UAB1_PENVA</name>
<evidence type="ECO:0000256" key="11">
    <source>
        <dbReference type="PROSITE-ProRule" id="PRU01240"/>
    </source>
</evidence>
<dbReference type="FunFam" id="2.60.120.260:FF:000006">
    <property type="entry name" value="Proprotein convertase subtilisin/kexin type 5"/>
    <property type="match status" value="1"/>
</dbReference>
<keyword evidence="3" id="KW-0165">Cleavage on pair of basic residues</keyword>
<dbReference type="Pfam" id="PF00082">
    <property type="entry name" value="Peptidase_S8"/>
    <property type="match status" value="1"/>
</dbReference>
<dbReference type="FunFam" id="3.40.50.200:FF:000021">
    <property type="entry name" value="Proprotein convertase subtilisin/kexin type 5a"/>
    <property type="match status" value="1"/>
</dbReference>
<dbReference type="Gene3D" id="3.40.50.200">
    <property type="entry name" value="Peptidase S8/S53 domain"/>
    <property type="match status" value="1"/>
</dbReference>
<reference evidence="14 15" key="1">
    <citation type="submission" date="2018-04" db="EMBL/GenBank/DDBJ databases">
        <authorList>
            <person name="Zhang X."/>
            <person name="Yuan J."/>
            <person name="Li F."/>
            <person name="Xiang J."/>
        </authorList>
    </citation>
    <scope>NUCLEOTIDE SEQUENCE [LARGE SCALE GENOMIC DNA]</scope>
    <source>
        <tissue evidence="14">Muscle</tissue>
    </source>
</reference>
<keyword evidence="9" id="KW-0325">Glycoprotein</keyword>
<dbReference type="Pfam" id="PF01483">
    <property type="entry name" value="P_proprotein"/>
    <property type="match status" value="1"/>
</dbReference>
<dbReference type="PANTHER" id="PTHR42884:SF23">
    <property type="entry name" value="FURIN-LIKE PROTEASE 2"/>
    <property type="match status" value="1"/>
</dbReference>
<dbReference type="PROSITE" id="PS51829">
    <property type="entry name" value="P_HOMO_B"/>
    <property type="match status" value="1"/>
</dbReference>
<dbReference type="GO" id="GO:0004252">
    <property type="term" value="F:serine-type endopeptidase activity"/>
    <property type="evidence" value="ECO:0007669"/>
    <property type="project" value="UniProtKB-UniRule"/>
</dbReference>
<evidence type="ECO:0000256" key="2">
    <source>
        <dbReference type="ARBA" id="ARBA00022670"/>
    </source>
</evidence>
<accession>A0A423UAB1</accession>
<comment type="caution">
    <text evidence="14">The sequence shown here is derived from an EMBL/GenBank/DDBJ whole genome shotgun (WGS) entry which is preliminary data.</text>
</comment>
<dbReference type="Proteomes" id="UP000283509">
    <property type="component" value="Unassembled WGS sequence"/>
</dbReference>
<evidence type="ECO:0000256" key="6">
    <source>
        <dbReference type="ARBA" id="ARBA00022825"/>
    </source>
</evidence>
<dbReference type="PANTHER" id="PTHR42884">
    <property type="entry name" value="PROPROTEIN CONVERTASE SUBTILISIN/KEXIN-RELATED"/>
    <property type="match status" value="1"/>
</dbReference>
<dbReference type="GO" id="GO:0016485">
    <property type="term" value="P:protein processing"/>
    <property type="evidence" value="ECO:0007669"/>
    <property type="project" value="TreeGrafter"/>
</dbReference>
<evidence type="ECO:0000256" key="10">
    <source>
        <dbReference type="PIRSR" id="PIRSR615500-1"/>
    </source>
</evidence>
<dbReference type="GO" id="GO:0000139">
    <property type="term" value="C:Golgi membrane"/>
    <property type="evidence" value="ECO:0007669"/>
    <property type="project" value="TreeGrafter"/>
</dbReference>
<protein>
    <submittedName>
        <fullName evidence="14">Putative furin-1-like</fullName>
    </submittedName>
</protein>
<dbReference type="AlphaFoldDB" id="A0A423UAB1"/>
<dbReference type="CDD" id="cd04059">
    <property type="entry name" value="Peptidases_S8_Protein_convertases_Kexins_Furin-like"/>
    <property type="match status" value="1"/>
</dbReference>
<evidence type="ECO:0000256" key="4">
    <source>
        <dbReference type="ARBA" id="ARBA00022729"/>
    </source>
</evidence>
<feature type="chain" id="PRO_5019263580" evidence="12">
    <location>
        <begin position="19"/>
        <end position="717"/>
    </location>
</feature>
<evidence type="ECO:0000256" key="9">
    <source>
        <dbReference type="ARBA" id="ARBA00023180"/>
    </source>
</evidence>